<keyword evidence="5 7" id="KW-0472">Membrane</keyword>
<dbReference type="SUPFAM" id="SSF103473">
    <property type="entry name" value="MFS general substrate transporter"/>
    <property type="match status" value="1"/>
</dbReference>
<dbReference type="FunFam" id="1.20.1250.20:FF:000068">
    <property type="entry name" value="MFS general substrate transporter"/>
    <property type="match status" value="1"/>
</dbReference>
<name>J5T1F2_TRIAS</name>
<gene>
    <name evidence="9" type="ORF">A1Q1_02378</name>
</gene>
<evidence type="ECO:0000313" key="10">
    <source>
        <dbReference type="Proteomes" id="UP000002748"/>
    </source>
</evidence>
<reference evidence="9 10" key="1">
    <citation type="journal article" date="2012" name="Eukaryot. Cell">
        <title>Draft genome sequence of CBS 2479, the standard type strain of Trichosporon asahii.</title>
        <authorList>
            <person name="Yang R.Y."/>
            <person name="Li H.T."/>
            <person name="Zhu H."/>
            <person name="Zhou G.P."/>
            <person name="Wang M."/>
            <person name="Wang L."/>
        </authorList>
    </citation>
    <scope>NUCLEOTIDE SEQUENCE [LARGE SCALE GENOMIC DNA]</scope>
    <source>
        <strain evidence="10">ATCC 90039 / CBS 2479 / JCM 2466 / KCTC 7840 / NCYC 2677 / UAMH 7654</strain>
    </source>
</reference>
<evidence type="ECO:0000256" key="3">
    <source>
        <dbReference type="ARBA" id="ARBA00022692"/>
    </source>
</evidence>
<evidence type="ECO:0000256" key="6">
    <source>
        <dbReference type="SAM" id="MobiDB-lite"/>
    </source>
</evidence>
<evidence type="ECO:0000256" key="5">
    <source>
        <dbReference type="ARBA" id="ARBA00023136"/>
    </source>
</evidence>
<feature type="domain" description="Major facilitator superfamily (MFS) profile" evidence="8">
    <location>
        <begin position="48"/>
        <end position="457"/>
    </location>
</feature>
<accession>J5T1F2</accession>
<dbReference type="PROSITE" id="PS50850">
    <property type="entry name" value="MFS"/>
    <property type="match status" value="1"/>
</dbReference>
<dbReference type="PANTHER" id="PTHR43791">
    <property type="entry name" value="PERMEASE-RELATED"/>
    <property type="match status" value="1"/>
</dbReference>
<evidence type="ECO:0000259" key="8">
    <source>
        <dbReference type="PROSITE" id="PS50850"/>
    </source>
</evidence>
<dbReference type="GO" id="GO:0016020">
    <property type="term" value="C:membrane"/>
    <property type="evidence" value="ECO:0007669"/>
    <property type="project" value="UniProtKB-SubCell"/>
</dbReference>
<dbReference type="FunFam" id="1.20.1250.20:FF:000034">
    <property type="entry name" value="MFS general substrate transporter"/>
    <property type="match status" value="1"/>
</dbReference>
<dbReference type="GO" id="GO:0022857">
    <property type="term" value="F:transmembrane transporter activity"/>
    <property type="evidence" value="ECO:0007669"/>
    <property type="project" value="InterPro"/>
</dbReference>
<dbReference type="HOGENOM" id="CLU_001265_0_1_1"/>
<comment type="subcellular location">
    <subcellularLocation>
        <location evidence="1">Membrane</location>
        <topology evidence="1">Multi-pass membrane protein</topology>
    </subcellularLocation>
</comment>
<feature type="transmembrane region" description="Helical" evidence="7">
    <location>
        <begin position="276"/>
        <end position="296"/>
    </location>
</feature>
<evidence type="ECO:0000313" key="9">
    <source>
        <dbReference type="EMBL" id="EJT48651.1"/>
    </source>
</evidence>
<feature type="transmembrane region" description="Helical" evidence="7">
    <location>
        <begin position="207"/>
        <end position="230"/>
    </location>
</feature>
<sequence length="654" mass="71960">MSSTPEKYEEKYIEETAIEHSKGVTDVTELEAQQVDVKKLIRKIDFHLVPWLALLYLLSFLDRSNIGNAKIFGLEKHLHINSTQYGACLAIFFAFYVLFEVPSNMVMKAWRPSMWLPIIMVAWGIVMIGMGFVKNFAGLMATRVFLGATEAGLFPGVSFFLTQWYRKYEISWRISLFFSAATIAGAFGGLLARLINLMDGIQGYEGWRWIFILEGILTVVVALASFFTMYDYPGTAKFLTDAERVVIVERLHLDNDGCSHEFKSKFIWDAFTDWKVWCQAIMFHGSLCPVYTFSLFAPTLTQNLGYTAAMAQLMSVPPYVAAAFVTLGTGYLSDKIQKRGVVIIGCSCIGAVGYILLLADASHGSSYFGLFLAAMGAYPLVPLIMAWGANNCGGSLKKSVATAIIVSVGNLGGIVSSFIYPKEDGPRFIKGHAVCLAYQGAVIISATVMWVYCSYANRQRAARNAARGRDYTPEEKLELQDRGDHVDWFTVARALWASGCELGSAEHEHHEEVGSGRSVRRAQLEPGPMPDLKLEPEIKVRHEKSKAPHSPTLYWAQAYRTVGLQGLGGGAAPRKAQARAKHAVRHAAILRSRAGRDQCAALQSEGSAMQRSVGHGVDLALPRTGDNETGAVVVIRAFSALRLRHYGSGDGVGR</sequence>
<evidence type="ECO:0000256" key="1">
    <source>
        <dbReference type="ARBA" id="ARBA00004141"/>
    </source>
</evidence>
<feature type="region of interest" description="Disordered" evidence="6">
    <location>
        <begin position="507"/>
        <end position="532"/>
    </location>
</feature>
<comment type="caution">
    <text evidence="9">The sequence shown here is derived from an EMBL/GenBank/DDBJ whole genome shotgun (WGS) entry which is preliminary data.</text>
</comment>
<keyword evidence="4 7" id="KW-1133">Transmembrane helix</keyword>
<feature type="transmembrane region" description="Helical" evidence="7">
    <location>
        <begin position="113"/>
        <end position="132"/>
    </location>
</feature>
<proteinExistence type="predicted"/>
<dbReference type="Proteomes" id="UP000002748">
    <property type="component" value="Unassembled WGS sequence"/>
</dbReference>
<dbReference type="GeneID" id="25985892"/>
<dbReference type="Gene3D" id="1.20.1250.20">
    <property type="entry name" value="MFS general substrate transporter like domains"/>
    <property type="match status" value="2"/>
</dbReference>
<organism evidence="9 10">
    <name type="scientific">Trichosporon asahii var. asahii (strain ATCC 90039 / CBS 2479 / JCM 2466 / KCTC 7840 / NBRC 103889/ NCYC 2677 / UAMH 7654)</name>
    <name type="common">Yeast</name>
    <dbReference type="NCBI Taxonomy" id="1186058"/>
    <lineage>
        <taxon>Eukaryota</taxon>
        <taxon>Fungi</taxon>
        <taxon>Dikarya</taxon>
        <taxon>Basidiomycota</taxon>
        <taxon>Agaricomycotina</taxon>
        <taxon>Tremellomycetes</taxon>
        <taxon>Trichosporonales</taxon>
        <taxon>Trichosporonaceae</taxon>
        <taxon>Trichosporon</taxon>
    </lineage>
</organism>
<keyword evidence="3 7" id="KW-0812">Transmembrane</keyword>
<dbReference type="Pfam" id="PF07690">
    <property type="entry name" value="MFS_1"/>
    <property type="match status" value="1"/>
</dbReference>
<feature type="transmembrane region" description="Helical" evidence="7">
    <location>
        <begin position="44"/>
        <end position="62"/>
    </location>
</feature>
<dbReference type="InterPro" id="IPR011701">
    <property type="entry name" value="MFS"/>
</dbReference>
<dbReference type="VEuPathDB" id="FungiDB:A1Q1_02378"/>
<dbReference type="EMBL" id="ALBS01000196">
    <property type="protein sequence ID" value="EJT48651.1"/>
    <property type="molecule type" value="Genomic_DNA"/>
</dbReference>
<feature type="transmembrane region" description="Helical" evidence="7">
    <location>
        <begin position="365"/>
        <end position="388"/>
    </location>
</feature>
<protein>
    <recommendedName>
        <fullName evidence="8">Major facilitator superfamily (MFS) profile domain-containing protein</fullName>
    </recommendedName>
</protein>
<dbReference type="RefSeq" id="XP_014180798.1">
    <property type="nucleotide sequence ID" value="XM_014325323.1"/>
</dbReference>
<feature type="transmembrane region" description="Helical" evidence="7">
    <location>
        <begin position="400"/>
        <end position="419"/>
    </location>
</feature>
<evidence type="ECO:0000256" key="2">
    <source>
        <dbReference type="ARBA" id="ARBA00022448"/>
    </source>
</evidence>
<evidence type="ECO:0000256" key="7">
    <source>
        <dbReference type="SAM" id="Phobius"/>
    </source>
</evidence>
<dbReference type="AlphaFoldDB" id="J5T1F2"/>
<keyword evidence="2" id="KW-0813">Transport</keyword>
<dbReference type="KEGG" id="tasa:A1Q1_02378"/>
<dbReference type="OrthoDB" id="2962993at2759"/>
<feature type="transmembrane region" description="Helical" evidence="7">
    <location>
        <begin position="174"/>
        <end position="195"/>
    </location>
</feature>
<feature type="transmembrane region" description="Helical" evidence="7">
    <location>
        <begin position="144"/>
        <end position="162"/>
    </location>
</feature>
<dbReference type="InterPro" id="IPR036259">
    <property type="entry name" value="MFS_trans_sf"/>
</dbReference>
<feature type="transmembrane region" description="Helical" evidence="7">
    <location>
        <begin position="431"/>
        <end position="453"/>
    </location>
</feature>
<evidence type="ECO:0000256" key="4">
    <source>
        <dbReference type="ARBA" id="ARBA00022989"/>
    </source>
</evidence>
<feature type="transmembrane region" description="Helical" evidence="7">
    <location>
        <begin position="82"/>
        <end position="101"/>
    </location>
</feature>
<feature type="transmembrane region" description="Helical" evidence="7">
    <location>
        <begin position="316"/>
        <end position="333"/>
    </location>
</feature>
<dbReference type="PANTHER" id="PTHR43791:SF19">
    <property type="entry name" value="TRANSPORTER, PUTATIVE (AFU_ORTHOLOGUE AFUA_1G01812)-RELATED"/>
    <property type="match status" value="1"/>
</dbReference>
<dbReference type="InterPro" id="IPR020846">
    <property type="entry name" value="MFS_dom"/>
</dbReference>
<feature type="transmembrane region" description="Helical" evidence="7">
    <location>
        <begin position="340"/>
        <end position="359"/>
    </location>
</feature>